<gene>
    <name evidence="2" type="ORF">H0241_23425</name>
</gene>
<feature type="compositionally biased region" description="Polar residues" evidence="1">
    <location>
        <begin position="651"/>
        <end position="661"/>
    </location>
</feature>
<name>A0A838B9P6_9HYPH</name>
<dbReference type="EMBL" id="JACDTY010000013">
    <property type="protein sequence ID" value="MBA1143175.1"/>
    <property type="molecule type" value="Genomic_DNA"/>
</dbReference>
<feature type="region of interest" description="Disordered" evidence="1">
    <location>
        <begin position="649"/>
        <end position="680"/>
    </location>
</feature>
<evidence type="ECO:0000256" key="1">
    <source>
        <dbReference type="SAM" id="MobiDB-lite"/>
    </source>
</evidence>
<organism evidence="2 3">
    <name type="scientific">Mesorhizobium neociceri</name>
    <dbReference type="NCBI Taxonomy" id="1307853"/>
    <lineage>
        <taxon>Bacteria</taxon>
        <taxon>Pseudomonadati</taxon>
        <taxon>Pseudomonadota</taxon>
        <taxon>Alphaproteobacteria</taxon>
        <taxon>Hyphomicrobiales</taxon>
        <taxon>Phyllobacteriaceae</taxon>
        <taxon>Mesorhizobium</taxon>
    </lineage>
</organism>
<accession>A0A838B9P6</accession>
<proteinExistence type="predicted"/>
<evidence type="ECO:0000313" key="2">
    <source>
        <dbReference type="EMBL" id="MBA1143175.1"/>
    </source>
</evidence>
<protein>
    <submittedName>
        <fullName evidence="2">Uncharacterized protein</fullName>
    </submittedName>
</protein>
<comment type="caution">
    <text evidence="2">The sequence shown here is derived from an EMBL/GenBank/DDBJ whole genome shotgun (WGS) entry which is preliminary data.</text>
</comment>
<sequence length="807" mass="86073">MVHIIPLSVAQRRRDADASPVSGAAQQLDGYWQEVAVRHEQRQAQQQAFDTEIAARRLSGEIARAEAEAVAGASADGAGLHEAVYGAVDPHTGQAVKAGQFDTLFDSFLDQSPADLRPGLAERREALRAAGSARTAMQQLQRRKDYERAQVDTALQTNAIAIGKANPGDHVTFEAARQDGLDLIDKMGVDPGIRQQLVKDWFSTAAKVRFEALIAKDPKRALAIFGVGMPAAGSETAGDSAQGRFLSDGPTMAGGKEGRVGTQTPDERIAQAFRDDLPQQEQEALALKAKVAKFSQDIETRVAIGRAEADAPDEIARTGAYSGAMPGKDAYRIIYGLDEGDRRRQVFEWRADVGKKIFDMRTMSNQAINAAVVNAEPGPDASPADQANQETTAVAAKLVFEKRQVASGDYVSGLSPKIAGGWEAVFGNEPSNPGSYDPDLYDQTIALSVAQQKALGIEDENLQPIPFSNLLKLAEQRDSGSVDFMDNYAKASELFARTKDPVARAALVRELDDAGLGGILPGGKPGLSAGEVFRADAKALGKKIANVGIGVANANDWVAYGMSGGTISPPDYKGAYYEPSNNTEKVMMRQIDDALGWAIPMPGVGRAVESAIPRAIERIGAVAAERAENTIATKHLARPEVTDTLVPEAASGQTPVETSGSGKAAPVQPTAEKGSADMALTPMDVPAKQKRPFGWDYPAIPDYDLETGLLFVDTAGDRLAARLTAGRRKYKGADKGLNFDQFRSLANSMGVSEIETKTPAELREIAKDPEAFPVGGIGINPETGNLRIVLRGDLSDRGKLVTISPMR</sequence>
<reference evidence="2 3" key="1">
    <citation type="submission" date="2020-07" db="EMBL/GenBank/DDBJ databases">
        <title>Definition of the novel symbiovar canariense within Mesorhizobium novociceri, a new species of genus Mesorhizobium nodulating Cicer canariense in the Caldera de Taburiente National Park (La Palma, Canary Islands).</title>
        <authorList>
            <person name="Leon-Barrios M."/>
            <person name="Perez-Yepez J."/>
            <person name="Flores-Felix J.D."/>
            <person name="Ramirez-Baena M.H."/>
            <person name="Pulido-Suarez L."/>
            <person name="Igual J.M."/>
            <person name="Velazquez E."/>
            <person name="Peix A."/>
        </authorList>
    </citation>
    <scope>NUCLEOTIDE SEQUENCE [LARGE SCALE GENOMIC DNA]</scope>
    <source>
        <strain evidence="2 3">CCANP35</strain>
    </source>
</reference>
<keyword evidence="3" id="KW-1185">Reference proteome</keyword>
<dbReference type="Proteomes" id="UP000558284">
    <property type="component" value="Unassembled WGS sequence"/>
</dbReference>
<dbReference type="RefSeq" id="WP_181060207.1">
    <property type="nucleotide sequence ID" value="NZ_JACDTY010000013.1"/>
</dbReference>
<evidence type="ECO:0000313" key="3">
    <source>
        <dbReference type="Proteomes" id="UP000558284"/>
    </source>
</evidence>
<dbReference type="AlphaFoldDB" id="A0A838B9P6"/>